<keyword evidence="6" id="KW-1185">Reference proteome</keyword>
<keyword evidence="1 5" id="KW-0489">Methyltransferase</keyword>
<evidence type="ECO:0000256" key="2">
    <source>
        <dbReference type="ARBA" id="ARBA00022679"/>
    </source>
</evidence>
<dbReference type="OrthoDB" id="3804952at2"/>
<keyword evidence="2 5" id="KW-0808">Transferase</keyword>
<dbReference type="Pfam" id="PF00891">
    <property type="entry name" value="Methyltransf_2"/>
    <property type="match status" value="1"/>
</dbReference>
<dbReference type="EMBL" id="SGWQ01000001">
    <property type="protein sequence ID" value="RZS44949.1"/>
    <property type="molecule type" value="Genomic_DNA"/>
</dbReference>
<reference evidence="5 6" key="1">
    <citation type="submission" date="2019-02" db="EMBL/GenBank/DDBJ databases">
        <title>Genomic Encyclopedia of Type Strains, Phase IV (KMG-IV): sequencing the most valuable type-strain genomes for metagenomic binning, comparative biology and taxonomic classification.</title>
        <authorList>
            <person name="Goeker M."/>
        </authorList>
    </citation>
    <scope>NUCLEOTIDE SEQUENCE [LARGE SCALE GENOMIC DNA]</scope>
    <source>
        <strain evidence="5 6">DSM 101727</strain>
    </source>
</reference>
<feature type="domain" description="O-methyltransferase C-terminal" evidence="4">
    <location>
        <begin position="6"/>
        <end position="38"/>
    </location>
</feature>
<sequence length="45" mass="5254">MLADARVTDRCEIRTGDFFESIPPADLYQCKSVIFNWPTTRTWTT</sequence>
<keyword evidence="3" id="KW-0949">S-adenosyl-L-methionine</keyword>
<dbReference type="GO" id="GO:0008171">
    <property type="term" value="F:O-methyltransferase activity"/>
    <property type="evidence" value="ECO:0007669"/>
    <property type="project" value="InterPro"/>
</dbReference>
<name>A0A4Q7L5M7_9PSEU</name>
<evidence type="ECO:0000313" key="5">
    <source>
        <dbReference type="EMBL" id="RZS44949.1"/>
    </source>
</evidence>
<dbReference type="InterPro" id="IPR029063">
    <property type="entry name" value="SAM-dependent_MTases_sf"/>
</dbReference>
<evidence type="ECO:0000256" key="1">
    <source>
        <dbReference type="ARBA" id="ARBA00022603"/>
    </source>
</evidence>
<evidence type="ECO:0000256" key="3">
    <source>
        <dbReference type="ARBA" id="ARBA00022691"/>
    </source>
</evidence>
<evidence type="ECO:0000313" key="6">
    <source>
        <dbReference type="Proteomes" id="UP000294257"/>
    </source>
</evidence>
<proteinExistence type="predicted"/>
<accession>A0A4Q7L5M7</accession>
<evidence type="ECO:0000259" key="4">
    <source>
        <dbReference type="Pfam" id="PF00891"/>
    </source>
</evidence>
<protein>
    <submittedName>
        <fullName evidence="5">O-methyltransferase</fullName>
    </submittedName>
</protein>
<gene>
    <name evidence="5" type="ORF">EV193_101830</name>
</gene>
<dbReference type="RefSeq" id="WP_130342560.1">
    <property type="nucleotide sequence ID" value="NZ_SGWQ01000001.1"/>
</dbReference>
<dbReference type="PROSITE" id="PS51683">
    <property type="entry name" value="SAM_OMT_II"/>
    <property type="match status" value="1"/>
</dbReference>
<dbReference type="SUPFAM" id="SSF53335">
    <property type="entry name" value="S-adenosyl-L-methionine-dependent methyltransferases"/>
    <property type="match status" value="1"/>
</dbReference>
<dbReference type="Proteomes" id="UP000294257">
    <property type="component" value="Unassembled WGS sequence"/>
</dbReference>
<dbReference type="GO" id="GO:0032259">
    <property type="term" value="P:methylation"/>
    <property type="evidence" value="ECO:0007669"/>
    <property type="project" value="UniProtKB-KW"/>
</dbReference>
<dbReference type="Gene3D" id="3.40.50.150">
    <property type="entry name" value="Vaccinia Virus protein VP39"/>
    <property type="match status" value="1"/>
</dbReference>
<comment type="caution">
    <text evidence="5">The sequence shown here is derived from an EMBL/GenBank/DDBJ whole genome shotgun (WGS) entry which is preliminary data.</text>
</comment>
<dbReference type="InterPro" id="IPR016461">
    <property type="entry name" value="COMT-like"/>
</dbReference>
<organism evidence="5 6">
    <name type="scientific">Herbihabitans rhizosphaerae</name>
    <dbReference type="NCBI Taxonomy" id="1872711"/>
    <lineage>
        <taxon>Bacteria</taxon>
        <taxon>Bacillati</taxon>
        <taxon>Actinomycetota</taxon>
        <taxon>Actinomycetes</taxon>
        <taxon>Pseudonocardiales</taxon>
        <taxon>Pseudonocardiaceae</taxon>
        <taxon>Herbihabitans</taxon>
    </lineage>
</organism>
<dbReference type="InterPro" id="IPR001077">
    <property type="entry name" value="COMT_C"/>
</dbReference>
<dbReference type="AlphaFoldDB" id="A0A4Q7L5M7"/>